<reference evidence="2 3" key="1">
    <citation type="submission" date="2016-03" db="EMBL/GenBank/DDBJ databases">
        <title>Niastella vici sp. nov., isolated from farmland soil.</title>
        <authorList>
            <person name="Chen L."/>
            <person name="Wang D."/>
            <person name="Yang S."/>
            <person name="Wang G."/>
        </authorList>
    </citation>
    <scope>NUCLEOTIDE SEQUENCE [LARGE SCALE GENOMIC DNA]</scope>
    <source>
        <strain evidence="2 3">DJ57</strain>
    </source>
</reference>
<keyword evidence="1" id="KW-0812">Transmembrane</keyword>
<dbReference type="STRING" id="1703345.A3860_06015"/>
<protein>
    <recommendedName>
        <fullName evidence="4">DUF2798 domain-containing protein</fullName>
    </recommendedName>
</protein>
<feature type="transmembrane region" description="Helical" evidence="1">
    <location>
        <begin position="39"/>
        <end position="62"/>
    </location>
</feature>
<feature type="transmembrane region" description="Helical" evidence="1">
    <location>
        <begin position="12"/>
        <end position="33"/>
    </location>
</feature>
<proteinExistence type="predicted"/>
<dbReference type="PANTHER" id="PTHR40057:SF1">
    <property type="entry name" value="SLR1162 PROTEIN"/>
    <property type="match status" value="1"/>
</dbReference>
<dbReference type="AlphaFoldDB" id="A0A1V9FSE5"/>
<keyword evidence="3" id="KW-1185">Reference proteome</keyword>
<dbReference type="OrthoDB" id="772949at2"/>
<dbReference type="EMBL" id="LVYD01000058">
    <property type="protein sequence ID" value="OQP61264.1"/>
    <property type="molecule type" value="Genomic_DNA"/>
</dbReference>
<dbReference type="Proteomes" id="UP000192796">
    <property type="component" value="Unassembled WGS sequence"/>
</dbReference>
<gene>
    <name evidence="2" type="ORF">A3860_06015</name>
</gene>
<keyword evidence="1" id="KW-0472">Membrane</keyword>
<dbReference type="RefSeq" id="WP_081151818.1">
    <property type="nucleotide sequence ID" value="NZ_LVYD01000058.1"/>
</dbReference>
<organism evidence="2 3">
    <name type="scientific">Niastella vici</name>
    <dbReference type="NCBI Taxonomy" id="1703345"/>
    <lineage>
        <taxon>Bacteria</taxon>
        <taxon>Pseudomonadati</taxon>
        <taxon>Bacteroidota</taxon>
        <taxon>Chitinophagia</taxon>
        <taxon>Chitinophagales</taxon>
        <taxon>Chitinophagaceae</taxon>
        <taxon>Niastella</taxon>
    </lineage>
</organism>
<evidence type="ECO:0000313" key="2">
    <source>
        <dbReference type="EMBL" id="OQP61264.1"/>
    </source>
</evidence>
<evidence type="ECO:0000256" key="1">
    <source>
        <dbReference type="SAM" id="Phobius"/>
    </source>
</evidence>
<comment type="caution">
    <text evidence="2">The sequence shown here is derived from an EMBL/GenBank/DDBJ whole genome shotgun (WGS) entry which is preliminary data.</text>
</comment>
<dbReference type="InterPro" id="IPR038762">
    <property type="entry name" value="ABM_predict"/>
</dbReference>
<dbReference type="PANTHER" id="PTHR40057">
    <property type="entry name" value="SLR1162 PROTEIN"/>
    <property type="match status" value="1"/>
</dbReference>
<sequence>MSKPPKKWKMAILIWIAIYPTVTLVALLFGNHFEKINPLPLRTLASTAIVVPIAVYALVPALQKIMYNWLNK</sequence>
<evidence type="ECO:0000313" key="3">
    <source>
        <dbReference type="Proteomes" id="UP000192796"/>
    </source>
</evidence>
<evidence type="ECO:0008006" key="4">
    <source>
        <dbReference type="Google" id="ProtNLM"/>
    </source>
</evidence>
<name>A0A1V9FSE5_9BACT</name>
<accession>A0A1V9FSE5</accession>
<keyword evidence="1" id="KW-1133">Transmembrane helix</keyword>